<dbReference type="GO" id="GO:0072659">
    <property type="term" value="P:protein localization to plasma membrane"/>
    <property type="evidence" value="ECO:0007669"/>
    <property type="project" value="TreeGrafter"/>
</dbReference>
<keyword evidence="1" id="KW-0175">Coiled coil</keyword>
<dbReference type="RefSeq" id="XP_021037035.1">
    <property type="nucleotide sequence ID" value="XM_021181376.2"/>
</dbReference>
<dbReference type="PROSITE" id="PS01255">
    <property type="entry name" value="FETUIN_2"/>
    <property type="match status" value="1"/>
</dbReference>
<reference evidence="5" key="1">
    <citation type="submission" date="2025-08" db="UniProtKB">
        <authorList>
            <consortium name="RefSeq"/>
        </authorList>
    </citation>
    <scope>IDENTIFICATION</scope>
</reference>
<dbReference type="PANTHER" id="PTHR15715:SF22">
    <property type="entry name" value="SARCOLEMMAL MEMBRANE-ASSOCIATED PROTEIN"/>
    <property type="match status" value="1"/>
</dbReference>
<feature type="coiled-coil region" evidence="1">
    <location>
        <begin position="360"/>
        <end position="440"/>
    </location>
</feature>
<sequence length="696" mass="80133">MEARLRSDVIHAPLPSPVDKVAANTPSMYSQELFQLSQYLQEALHREQMLEQKLATLQRLLAITQEASDTSWQALIDEDRLLSRLEVMGNQLQACSKNQTEDSLRKELIALQEDKHNYETTAKESLRRVLQEKIEVVRKLSEVERSLSNTEDECTHLKEMNERTQEELRELANKYNGAVNEIKDLSDKLKVAEGKQEEIQQKGQAEKKELQTKIDEMEEKEQELQAKIEALQADNDFTNERLTALQGTQVDDFLPKINGSTEKEHLLSKSGGDCTFIHQFLECQKKLMVQGHLTKVVEESKLSKENQAKAKESDLSDTLSPSKEKSSDDTTDAQMDEQDLNEPLAKVSLLKDDLQGTQSETEAKQDIQHLRKELVEAQELARTSKQKCFELQALLEEERKAYRNQVEESAKQIQVLQVQLQKLHMDMENLQEEKDTEISSTRDKLLSAQDEILLLRQAAAEAVSERDTDFVSLQEELKKVRAELEGWRKAASEYENEIRSLQSSFQLRCQQCEDQQREEATRLQGELEKLKKEWDVLETECHSLKKENVLLSSELQRQEKELHNSQKQSFELTSDLSILQMTRKELEKQVGSLKEQHLRDAADLKTLLSKAENQAKDVQKEYEKTQTVLSELKLKFEMTEQEKQSITDELKQCKDNLKLLREKGNNKPWPWMPMLAALVAVTAMVLYVPGLARASP</sequence>
<keyword evidence="3" id="KW-0812">Transmembrane</keyword>
<dbReference type="GeneID" id="110309033"/>
<dbReference type="GO" id="GO:1900825">
    <property type="term" value="P:regulation of membrane depolarization during cardiac muscle cell action potential"/>
    <property type="evidence" value="ECO:0007669"/>
    <property type="project" value="TreeGrafter"/>
</dbReference>
<dbReference type="PANTHER" id="PTHR15715">
    <property type="entry name" value="CENTROSOMAL PROTEIN OF 170 KDA"/>
    <property type="match status" value="1"/>
</dbReference>
<accession>A0A6P5R4L8</accession>
<evidence type="ECO:0000313" key="5">
    <source>
        <dbReference type="RefSeq" id="XP_021037035.1"/>
    </source>
</evidence>
<dbReference type="InterPro" id="IPR001363">
    <property type="entry name" value="Prot_inh_fetuin_CS"/>
</dbReference>
<name>A0A6P5R4L8_MUSCR</name>
<keyword evidence="3" id="KW-0472">Membrane</keyword>
<feature type="coiled-coil region" evidence="1">
    <location>
        <begin position="101"/>
        <end position="248"/>
    </location>
</feature>
<dbReference type="InterPro" id="IPR051176">
    <property type="entry name" value="Cent_Immune-Sig_Mod"/>
</dbReference>
<keyword evidence="4" id="KW-1185">Reference proteome</keyword>
<evidence type="ECO:0000256" key="2">
    <source>
        <dbReference type="SAM" id="MobiDB-lite"/>
    </source>
</evidence>
<evidence type="ECO:0000313" key="4">
    <source>
        <dbReference type="Proteomes" id="UP000515126"/>
    </source>
</evidence>
<gene>
    <name evidence="5" type="primary">Slmap</name>
</gene>
<organism evidence="4 5">
    <name type="scientific">Mus caroli</name>
    <name type="common">Ryukyu mouse</name>
    <name type="synonym">Ricefield mouse</name>
    <dbReference type="NCBI Taxonomy" id="10089"/>
    <lineage>
        <taxon>Eukaryota</taxon>
        <taxon>Metazoa</taxon>
        <taxon>Chordata</taxon>
        <taxon>Craniata</taxon>
        <taxon>Vertebrata</taxon>
        <taxon>Euteleostomi</taxon>
        <taxon>Mammalia</taxon>
        <taxon>Eutheria</taxon>
        <taxon>Euarchontoglires</taxon>
        <taxon>Glires</taxon>
        <taxon>Rodentia</taxon>
        <taxon>Myomorpha</taxon>
        <taxon>Muroidea</taxon>
        <taxon>Muridae</taxon>
        <taxon>Murinae</taxon>
        <taxon>Mus</taxon>
        <taxon>Mus</taxon>
    </lineage>
</organism>
<dbReference type="CTD" id="7871"/>
<dbReference type="GO" id="GO:0005615">
    <property type="term" value="C:extracellular space"/>
    <property type="evidence" value="ECO:0007669"/>
    <property type="project" value="InterPro"/>
</dbReference>
<proteinExistence type="predicted"/>
<dbReference type="Proteomes" id="UP000515126">
    <property type="component" value="Chromosome 14"/>
</dbReference>
<evidence type="ECO:0000256" key="3">
    <source>
        <dbReference type="SAM" id="Phobius"/>
    </source>
</evidence>
<feature type="region of interest" description="Disordered" evidence="2">
    <location>
        <begin position="302"/>
        <end position="335"/>
    </location>
</feature>
<keyword evidence="3" id="KW-1133">Transmembrane helix</keyword>
<feature type="transmembrane region" description="Helical" evidence="3">
    <location>
        <begin position="669"/>
        <end position="688"/>
    </location>
</feature>
<dbReference type="AlphaFoldDB" id="A0A6P5R4L8"/>
<evidence type="ECO:0000256" key="1">
    <source>
        <dbReference type="SAM" id="Coils"/>
    </source>
</evidence>
<dbReference type="CDD" id="cd21911">
    <property type="entry name" value="CC1_SLMAP"/>
    <property type="match status" value="1"/>
</dbReference>
<protein>
    <submittedName>
        <fullName evidence="5">Sarcolemmal membrane-associated protein isoform X3</fullName>
    </submittedName>
</protein>
<feature type="compositionally biased region" description="Basic and acidic residues" evidence="2">
    <location>
        <begin position="302"/>
        <end position="314"/>
    </location>
</feature>
<feature type="coiled-coil region" evidence="1">
    <location>
        <begin position="470"/>
        <end position="663"/>
    </location>
</feature>
<feature type="coiled-coil region" evidence="1">
    <location>
        <begin position="40"/>
        <end position="67"/>
    </location>
</feature>